<protein>
    <submittedName>
        <fullName evidence="3">Phage-related baseplate assembly protein</fullName>
    </submittedName>
</protein>
<dbReference type="InterPro" id="IPR058530">
    <property type="entry name" value="Baseplate_J-like_C"/>
</dbReference>
<dbReference type="RefSeq" id="WP_309756533.1">
    <property type="nucleotide sequence ID" value="NZ_JAVJAF010000001.1"/>
</dbReference>
<gene>
    <name evidence="3" type="ORF">QE440_001274</name>
</gene>
<dbReference type="PANTHER" id="PTHR35862:SF1">
    <property type="entry name" value="FELS-2 PROPHAGE PROTEIN"/>
    <property type="match status" value="1"/>
</dbReference>
<evidence type="ECO:0000313" key="4">
    <source>
        <dbReference type="Proteomes" id="UP001268036"/>
    </source>
</evidence>
<dbReference type="Pfam" id="PF26078">
    <property type="entry name" value="Baseplate_J_M"/>
    <property type="match status" value="1"/>
</dbReference>
<comment type="caution">
    <text evidence="3">The sequence shown here is derived from an EMBL/GenBank/DDBJ whole genome shotgun (WGS) entry which is preliminary data.</text>
</comment>
<evidence type="ECO:0000259" key="2">
    <source>
        <dbReference type="Pfam" id="PF26079"/>
    </source>
</evidence>
<feature type="domain" description="Baseplate J-like C-terminal" evidence="2">
    <location>
        <begin position="219"/>
        <end position="300"/>
    </location>
</feature>
<dbReference type="InterPro" id="IPR052726">
    <property type="entry name" value="Phage_Baseplate_Hub"/>
</dbReference>
<accession>A0AAJ2EV99</accession>
<dbReference type="EMBL" id="JAVJAF010000001">
    <property type="protein sequence ID" value="MDR6233533.1"/>
    <property type="molecule type" value="Genomic_DNA"/>
</dbReference>
<dbReference type="AlphaFoldDB" id="A0AAJ2EV99"/>
<evidence type="ECO:0000259" key="1">
    <source>
        <dbReference type="Pfam" id="PF26078"/>
    </source>
</evidence>
<dbReference type="InterPro" id="IPR058531">
    <property type="entry name" value="Baseplate_J_M"/>
</dbReference>
<name>A0AAJ2EV99_9PSED</name>
<reference evidence="3" key="1">
    <citation type="submission" date="2023-08" db="EMBL/GenBank/DDBJ databases">
        <title>Functional and genomic diversity of the sorghum phyllosphere microbiome.</title>
        <authorList>
            <person name="Shade A."/>
        </authorList>
    </citation>
    <scope>NUCLEOTIDE SEQUENCE</scope>
    <source>
        <strain evidence="3">SORGH_AS_0201</strain>
    </source>
</reference>
<proteinExistence type="predicted"/>
<evidence type="ECO:0000313" key="3">
    <source>
        <dbReference type="EMBL" id="MDR6233533.1"/>
    </source>
</evidence>
<feature type="domain" description="Baseplate J-like central" evidence="1">
    <location>
        <begin position="141"/>
        <end position="213"/>
    </location>
</feature>
<dbReference type="InterPro" id="IPR014507">
    <property type="entry name" value="Baseplate_assembly_J_pred"/>
</dbReference>
<dbReference type="Proteomes" id="UP001268036">
    <property type="component" value="Unassembled WGS sequence"/>
</dbReference>
<dbReference type="PIRSF" id="PIRSF020481">
    <property type="entry name" value="BAP"/>
    <property type="match status" value="1"/>
</dbReference>
<organism evidence="3 4">
    <name type="scientific">Pseudomonas oryzihabitans</name>
    <dbReference type="NCBI Taxonomy" id="47885"/>
    <lineage>
        <taxon>Bacteria</taxon>
        <taxon>Pseudomonadati</taxon>
        <taxon>Pseudomonadota</taxon>
        <taxon>Gammaproteobacteria</taxon>
        <taxon>Pseudomonadales</taxon>
        <taxon>Pseudomonadaceae</taxon>
        <taxon>Pseudomonas</taxon>
    </lineage>
</organism>
<dbReference type="Pfam" id="PF26079">
    <property type="entry name" value="Baseplate_J_C"/>
    <property type="match status" value="1"/>
</dbReference>
<sequence>MVDTFSPIDLSQLPAPTIIEALDYESLLAERKTRLIGLYPAAEQAAIRTRLALESDPVTKILQENAYRELILRQRVNDATRGVMLAFARGSDLDQLGANFGVTRLLLQAANPNAVPPTAAVYESDDDFRARIQLSPEGYTTAGSQGSYVFHGLSADGDVRDIQAISTAPTQVTVYVLSRRPSGQASPALLAKVSTALNAEKVRPLTDKVTVLAANIVDYQVEAELTLYDGPDAKVVLDAAYKAVEDYAASVKKIGYDVAISGLYQALHGAGVQSVKLKRPAASLVLGNGEASNLTGVTLSVAGATDA</sequence>
<dbReference type="PANTHER" id="PTHR35862">
    <property type="entry name" value="FELS-2 PROPHAGE PROTEIN"/>
    <property type="match status" value="1"/>
</dbReference>